<dbReference type="EMBL" id="LXFE01002257">
    <property type="protein sequence ID" value="OLL23122.1"/>
    <property type="molecule type" value="Genomic_DNA"/>
</dbReference>
<dbReference type="SMART" id="SM00060">
    <property type="entry name" value="FN3"/>
    <property type="match status" value="1"/>
</dbReference>
<dbReference type="CDD" id="cd00063">
    <property type="entry name" value="FN3"/>
    <property type="match status" value="1"/>
</dbReference>
<feature type="compositionally biased region" description="Polar residues" evidence="2">
    <location>
        <begin position="598"/>
        <end position="612"/>
    </location>
</feature>
<evidence type="ECO:0000256" key="3">
    <source>
        <dbReference type="SAM" id="SignalP"/>
    </source>
</evidence>
<feature type="compositionally biased region" description="Basic and acidic residues" evidence="2">
    <location>
        <begin position="588"/>
        <end position="597"/>
    </location>
</feature>
<feature type="signal peptide" evidence="3">
    <location>
        <begin position="1"/>
        <end position="20"/>
    </location>
</feature>
<evidence type="ECO:0000313" key="5">
    <source>
        <dbReference type="EMBL" id="OLL23122.1"/>
    </source>
</evidence>
<feature type="coiled-coil region" evidence="1">
    <location>
        <begin position="276"/>
        <end position="359"/>
    </location>
</feature>
<dbReference type="Pfam" id="PF00041">
    <property type="entry name" value="fn3"/>
    <property type="match status" value="1"/>
</dbReference>
<feature type="coiled-coil region" evidence="1">
    <location>
        <begin position="192"/>
        <end position="229"/>
    </location>
</feature>
<feature type="region of interest" description="Disordered" evidence="2">
    <location>
        <begin position="561"/>
        <end position="726"/>
    </location>
</feature>
<organism evidence="5 6">
    <name type="scientific">Neolecta irregularis (strain DAH-3)</name>
    <dbReference type="NCBI Taxonomy" id="1198029"/>
    <lineage>
        <taxon>Eukaryota</taxon>
        <taxon>Fungi</taxon>
        <taxon>Dikarya</taxon>
        <taxon>Ascomycota</taxon>
        <taxon>Taphrinomycotina</taxon>
        <taxon>Neolectales</taxon>
        <taxon>Neolectaceae</taxon>
        <taxon>Neolecta</taxon>
    </lineage>
</organism>
<dbReference type="OrthoDB" id="5572782at2759"/>
<reference evidence="5 6" key="1">
    <citation type="submission" date="2016-04" db="EMBL/GenBank/DDBJ databases">
        <title>Evolutionary innovation and constraint leading to complex multicellularity in the Ascomycota.</title>
        <authorList>
            <person name="Cisse O."/>
            <person name="Nguyen A."/>
            <person name="Hewitt D.A."/>
            <person name="Jedd G."/>
            <person name="Stajich J.E."/>
        </authorList>
    </citation>
    <scope>NUCLEOTIDE SEQUENCE [LARGE SCALE GENOMIC DNA]</scope>
    <source>
        <strain evidence="5 6">DAH-3</strain>
    </source>
</reference>
<feature type="compositionally biased region" description="Low complexity" evidence="2">
    <location>
        <begin position="675"/>
        <end position="691"/>
    </location>
</feature>
<feature type="compositionally biased region" description="Low complexity" evidence="2">
    <location>
        <begin position="699"/>
        <end position="713"/>
    </location>
</feature>
<dbReference type="PROSITE" id="PS50853">
    <property type="entry name" value="FN3"/>
    <property type="match status" value="1"/>
</dbReference>
<dbReference type="SUPFAM" id="SSF49265">
    <property type="entry name" value="Fibronectin type III"/>
    <property type="match status" value="1"/>
</dbReference>
<keyword evidence="3" id="KW-0732">Signal</keyword>
<sequence length="738" mass="82390">MLAVVFIIACSWLLHRTVRLIQYPVSTLSKIVNIRIPPAPRVTLDSIASTSVMLHWSLPENGKSLVKHVIQINGTVLGESEKQETCVSLTGLSPNKRYSVRVVAVNDQNIRSSSDLLHFCTRQAVENASQWYEDAYIQNILTLAQATDTGADFAEIAQNNSMASRQSRKSHKASSSTSTHSTSSSISSIPPHQSLENIVAALERVRTEARELDKQIEQTEHDHAAAESSLLIELEIYRNKKKEEDLGRLQLRAETKHLEEAKRTTESVKLKSERTLKVEQDELNSSKQECEDYEARIDRMEAHTLELQTKAQEHQHCAYEQIEQKRLEFVQLQAQSSNLEEENKALADSIKEAEKEREARIESAPLERAKLLALEDQGDADANVEWNKCRAALEVMYAEVFRKHSKAMERRCNRHASIVSSLSLPSVINPTSGLLTPANYVPVSATPGENLRYISSSGGKKRKNKKRIASLLNMDTPAAAIKRSFQFSSCPNETFGKTGNAQGNEHPVHRKFDNTDEFIKPEDLGKLLPYDFLAAEDLVPPLRQTFDTLAPLRTEYSNHFNLTSPTMSNSSSSQSSSSSPVQTLPKLKPTDRPHVERNSQYISPSSLNSEPFSPQHPVNPIPGYYAPDLPRGTPALHHTRSLHRADRPPPIGTRGIRTRSSSNASSLPFGFLEGSSASPPHSRPPSVSLLSQDSLWNNSSTFDSSWSKPSPSSLHQNSTEDFRTRHFPDLKNVNMSCK</sequence>
<feature type="domain" description="Fibronectin type-III" evidence="4">
    <location>
        <begin position="37"/>
        <end position="124"/>
    </location>
</feature>
<dbReference type="STRING" id="1198029.A0A1U7LKQ4"/>
<feature type="compositionally biased region" description="Low complexity" evidence="2">
    <location>
        <begin position="568"/>
        <end position="579"/>
    </location>
</feature>
<dbReference type="Gene3D" id="2.60.40.10">
    <property type="entry name" value="Immunoglobulins"/>
    <property type="match status" value="1"/>
</dbReference>
<keyword evidence="1" id="KW-0175">Coiled coil</keyword>
<evidence type="ECO:0000259" key="4">
    <source>
        <dbReference type="PROSITE" id="PS50853"/>
    </source>
</evidence>
<accession>A0A1U7LKQ4</accession>
<dbReference type="InterPro" id="IPR013783">
    <property type="entry name" value="Ig-like_fold"/>
</dbReference>
<comment type="caution">
    <text evidence="5">The sequence shown here is derived from an EMBL/GenBank/DDBJ whole genome shotgun (WGS) entry which is preliminary data.</text>
</comment>
<evidence type="ECO:0000256" key="2">
    <source>
        <dbReference type="SAM" id="MobiDB-lite"/>
    </source>
</evidence>
<evidence type="ECO:0000313" key="6">
    <source>
        <dbReference type="Proteomes" id="UP000186594"/>
    </source>
</evidence>
<dbReference type="Proteomes" id="UP000186594">
    <property type="component" value="Unassembled WGS sequence"/>
</dbReference>
<dbReference type="InterPro" id="IPR003961">
    <property type="entry name" value="FN3_dom"/>
</dbReference>
<proteinExistence type="predicted"/>
<evidence type="ECO:0000256" key="1">
    <source>
        <dbReference type="SAM" id="Coils"/>
    </source>
</evidence>
<feature type="compositionally biased region" description="Low complexity" evidence="2">
    <location>
        <begin position="173"/>
        <end position="192"/>
    </location>
</feature>
<dbReference type="InterPro" id="IPR036116">
    <property type="entry name" value="FN3_sf"/>
</dbReference>
<protein>
    <recommendedName>
        <fullName evidence="4">Fibronectin type-III domain-containing protein</fullName>
    </recommendedName>
</protein>
<feature type="region of interest" description="Disordered" evidence="2">
    <location>
        <begin position="160"/>
        <end position="192"/>
    </location>
</feature>
<dbReference type="AlphaFoldDB" id="A0A1U7LKQ4"/>
<feature type="chain" id="PRO_5012346418" description="Fibronectin type-III domain-containing protein" evidence="3">
    <location>
        <begin position="21"/>
        <end position="738"/>
    </location>
</feature>
<name>A0A1U7LKQ4_NEOID</name>
<gene>
    <name evidence="5" type="ORF">NEOLI_002008</name>
</gene>
<keyword evidence="6" id="KW-1185">Reference proteome</keyword>